<dbReference type="InterPro" id="IPR014144">
    <property type="entry name" value="LigD_PE_domain"/>
</dbReference>
<dbReference type="RefSeq" id="WP_145028280.1">
    <property type="nucleotide sequence ID" value="NZ_CP036271.1"/>
</dbReference>
<reference evidence="2 3" key="1">
    <citation type="submission" date="2019-02" db="EMBL/GenBank/DDBJ databases">
        <title>Deep-cultivation of Planctomycetes and their phenomic and genomic characterization uncovers novel biology.</title>
        <authorList>
            <person name="Wiegand S."/>
            <person name="Jogler M."/>
            <person name="Boedeker C."/>
            <person name="Pinto D."/>
            <person name="Vollmers J."/>
            <person name="Rivas-Marin E."/>
            <person name="Kohn T."/>
            <person name="Peeters S.H."/>
            <person name="Heuer A."/>
            <person name="Rast P."/>
            <person name="Oberbeckmann S."/>
            <person name="Bunk B."/>
            <person name="Jeske O."/>
            <person name="Meyerdierks A."/>
            <person name="Storesund J.E."/>
            <person name="Kallscheuer N."/>
            <person name="Luecker S."/>
            <person name="Lage O.M."/>
            <person name="Pohl T."/>
            <person name="Merkel B.J."/>
            <person name="Hornburger P."/>
            <person name="Mueller R.-W."/>
            <person name="Bruemmer F."/>
            <person name="Labrenz M."/>
            <person name="Spormann A.M."/>
            <person name="Op den Camp H."/>
            <person name="Overmann J."/>
            <person name="Amann R."/>
            <person name="Jetten M.S.M."/>
            <person name="Mascher T."/>
            <person name="Medema M.H."/>
            <person name="Devos D.P."/>
            <person name="Kaster A.-K."/>
            <person name="Ovreas L."/>
            <person name="Rohde M."/>
            <person name="Galperin M.Y."/>
            <person name="Jogler C."/>
        </authorList>
    </citation>
    <scope>NUCLEOTIDE SEQUENCE [LARGE SCALE GENOMIC DNA]</scope>
    <source>
        <strain evidence="2 3">Pan44</strain>
    </source>
</reference>
<gene>
    <name evidence="2" type="ORF">Pan44_12510</name>
</gene>
<evidence type="ECO:0000313" key="2">
    <source>
        <dbReference type="EMBL" id="QDT53235.1"/>
    </source>
</evidence>
<organism evidence="2 3">
    <name type="scientific">Caulifigura coniformis</name>
    <dbReference type="NCBI Taxonomy" id="2527983"/>
    <lineage>
        <taxon>Bacteria</taxon>
        <taxon>Pseudomonadati</taxon>
        <taxon>Planctomycetota</taxon>
        <taxon>Planctomycetia</taxon>
        <taxon>Planctomycetales</taxon>
        <taxon>Planctomycetaceae</taxon>
        <taxon>Caulifigura</taxon>
    </lineage>
</organism>
<dbReference type="AlphaFoldDB" id="A0A517SAT3"/>
<dbReference type="EMBL" id="CP036271">
    <property type="protein sequence ID" value="QDT53235.1"/>
    <property type="molecule type" value="Genomic_DNA"/>
</dbReference>
<dbReference type="KEGG" id="ccos:Pan44_12510"/>
<dbReference type="OrthoDB" id="288736at2"/>
<keyword evidence="3" id="KW-1185">Reference proteome</keyword>
<sequence length="114" mass="12662">MPAFVVLEHDHPVLHWDLMLDAGESLRTWRLSEPPLAGRTTTCESLPDHRRAYLDYEGPVSGGRGTVSRVMRGDFAIEDDTPDHLTARLRFDDGELSMTLRPATGVGTATFRAV</sequence>
<name>A0A517SAT3_9PLAN</name>
<dbReference type="Proteomes" id="UP000315700">
    <property type="component" value="Chromosome"/>
</dbReference>
<dbReference type="InParanoid" id="A0A517SAT3"/>
<proteinExistence type="predicted"/>
<feature type="domain" description="DNA ligase D 3'-phosphoesterase" evidence="1">
    <location>
        <begin position="8"/>
        <end position="101"/>
    </location>
</feature>
<dbReference type="Pfam" id="PF13298">
    <property type="entry name" value="LigD_N"/>
    <property type="match status" value="1"/>
</dbReference>
<accession>A0A517SAT3</accession>
<evidence type="ECO:0000259" key="1">
    <source>
        <dbReference type="Pfam" id="PF13298"/>
    </source>
</evidence>
<protein>
    <recommendedName>
        <fullName evidence="1">DNA ligase D 3'-phosphoesterase domain-containing protein</fullName>
    </recommendedName>
</protein>
<evidence type="ECO:0000313" key="3">
    <source>
        <dbReference type="Proteomes" id="UP000315700"/>
    </source>
</evidence>